<dbReference type="InterPro" id="IPR052159">
    <property type="entry name" value="Competence_DNA_uptake"/>
</dbReference>
<dbReference type="GO" id="GO:0016787">
    <property type="term" value="F:hydrolase activity"/>
    <property type="evidence" value="ECO:0007669"/>
    <property type="project" value="UniProtKB-KW"/>
</dbReference>
<dbReference type="InterPro" id="IPR036866">
    <property type="entry name" value="RibonucZ/Hydroxyglut_hydro"/>
</dbReference>
<proteinExistence type="predicted"/>
<dbReference type="Pfam" id="PF00753">
    <property type="entry name" value="Lactamase_B"/>
    <property type="match status" value="1"/>
</dbReference>
<reference evidence="3" key="1">
    <citation type="submission" date="2016-10" db="EMBL/GenBank/DDBJ databases">
        <authorList>
            <person name="Varghese N."/>
            <person name="Submissions S."/>
        </authorList>
    </citation>
    <scope>NUCLEOTIDE SEQUENCE [LARGE SCALE GENOMIC DNA]</scope>
    <source>
        <strain evidence="3">Gh-67</strain>
    </source>
</reference>
<protein>
    <submittedName>
        <fullName evidence="2">Metal-dependent hydrolase, beta-lactamase superfamily II</fullName>
    </submittedName>
</protein>
<dbReference type="Proteomes" id="UP000199705">
    <property type="component" value="Unassembled WGS sequence"/>
</dbReference>
<accession>A0A1G8CYI4</accession>
<dbReference type="CDD" id="cd07731">
    <property type="entry name" value="ComA-like_MBL-fold"/>
    <property type="match status" value="1"/>
</dbReference>
<dbReference type="PANTHER" id="PTHR30619:SF1">
    <property type="entry name" value="RECOMBINATION PROTEIN 2"/>
    <property type="match status" value="1"/>
</dbReference>
<keyword evidence="3" id="KW-1185">Reference proteome</keyword>
<dbReference type="AlphaFoldDB" id="A0A1G8CYI4"/>
<dbReference type="SMART" id="SM00849">
    <property type="entry name" value="Lactamase_B"/>
    <property type="match status" value="1"/>
</dbReference>
<dbReference type="InterPro" id="IPR001279">
    <property type="entry name" value="Metallo-B-lactamas"/>
</dbReference>
<feature type="domain" description="Metallo-beta-lactamase" evidence="1">
    <location>
        <begin position="28"/>
        <end position="260"/>
    </location>
</feature>
<gene>
    <name evidence="2" type="ORF">SAMN05192573_11074</name>
</gene>
<dbReference type="STRING" id="551996.SAMN05192573_11074"/>
<dbReference type="PANTHER" id="PTHR30619">
    <property type="entry name" value="DNA INTERNALIZATION/COMPETENCE PROTEIN COMEC/REC2"/>
    <property type="match status" value="1"/>
</dbReference>
<evidence type="ECO:0000313" key="3">
    <source>
        <dbReference type="Proteomes" id="UP000199705"/>
    </source>
</evidence>
<keyword evidence="2" id="KW-0378">Hydrolase</keyword>
<organism evidence="2 3">
    <name type="scientific">Mucilaginibacter gossypii</name>
    <dbReference type="NCBI Taxonomy" id="551996"/>
    <lineage>
        <taxon>Bacteria</taxon>
        <taxon>Pseudomonadati</taxon>
        <taxon>Bacteroidota</taxon>
        <taxon>Sphingobacteriia</taxon>
        <taxon>Sphingobacteriales</taxon>
        <taxon>Sphingobacteriaceae</taxon>
        <taxon>Mucilaginibacter</taxon>
    </lineage>
</organism>
<evidence type="ECO:0000259" key="1">
    <source>
        <dbReference type="SMART" id="SM00849"/>
    </source>
</evidence>
<evidence type="ECO:0000313" key="2">
    <source>
        <dbReference type="EMBL" id="SDH50546.1"/>
    </source>
</evidence>
<sequence length="352" mass="38859">MACVANQFPAKAQTTGEKMYAHVIDVGQGLSVLLEFPKGAVLIDAGAAPDREVALITYLKNFFQRRPDLNNTLNSVFITHQHIDHDIALDDLTRNFKILNYLDNGRRRVTITEVNHIWMQDHYSQFGCKYEAITFDKIAAIPQHTDLTDDLIDAVGGTVDPKITVYSGAFVARPTGWSDDTYNDPNNNSMVIKVTFGSASFLFSGDLEETGIAQVLNLYAGTNALKADVMQVGHHGSRNAITTQWISTIKPKYAFISCGHWDDGRLPNGKPKIYTTYAYAHPHIESVQILEDSLTATRPVAFTATVGTKGSYMGSIPQFTTKTIHKTYATPWDGTIVVTATSTGQYTFATHQ</sequence>
<dbReference type="SUPFAM" id="SSF56281">
    <property type="entry name" value="Metallo-hydrolase/oxidoreductase"/>
    <property type="match status" value="1"/>
</dbReference>
<dbReference type="Gene3D" id="3.60.15.10">
    <property type="entry name" value="Ribonuclease Z/Hydroxyacylglutathione hydrolase-like"/>
    <property type="match status" value="1"/>
</dbReference>
<dbReference type="InterPro" id="IPR035681">
    <property type="entry name" value="ComA-like_MBL"/>
</dbReference>
<dbReference type="EMBL" id="FNCG01000010">
    <property type="protein sequence ID" value="SDH50546.1"/>
    <property type="molecule type" value="Genomic_DNA"/>
</dbReference>
<name>A0A1G8CYI4_9SPHI</name>